<dbReference type="InterPro" id="IPR000073">
    <property type="entry name" value="AB_hydrolase_1"/>
</dbReference>
<evidence type="ECO:0000313" key="5">
    <source>
        <dbReference type="EMBL" id="MDP9820449.1"/>
    </source>
</evidence>
<dbReference type="RefSeq" id="WP_181641937.1">
    <property type="nucleotide sequence ID" value="NZ_CCXJ01000295.1"/>
</dbReference>
<organism evidence="5 6">
    <name type="scientific">Nocardioides massiliensis</name>
    <dbReference type="NCBI Taxonomy" id="1325935"/>
    <lineage>
        <taxon>Bacteria</taxon>
        <taxon>Bacillati</taxon>
        <taxon>Actinomycetota</taxon>
        <taxon>Actinomycetes</taxon>
        <taxon>Propionibacteriales</taxon>
        <taxon>Nocardioidaceae</taxon>
        <taxon>Nocardioides</taxon>
    </lineage>
</organism>
<evidence type="ECO:0000259" key="3">
    <source>
        <dbReference type="Pfam" id="PF00561"/>
    </source>
</evidence>
<dbReference type="Proteomes" id="UP001240447">
    <property type="component" value="Unassembled WGS sequence"/>
</dbReference>
<dbReference type="Gene3D" id="3.40.50.1820">
    <property type="entry name" value="alpha/beta hydrolase"/>
    <property type="match status" value="2"/>
</dbReference>
<dbReference type="PANTHER" id="PTHR36837:SF5">
    <property type="entry name" value="POLY-3-HYDROXYBUTYRATE SYNTHASE"/>
    <property type="match status" value="1"/>
</dbReference>
<proteinExistence type="predicted"/>
<comment type="caution">
    <text evidence="5">The sequence shown here is derived from an EMBL/GenBank/DDBJ whole genome shotgun (WGS) entry which is preliminary data.</text>
</comment>
<dbReference type="InterPro" id="IPR051321">
    <property type="entry name" value="PHA/PHB_synthase"/>
</dbReference>
<dbReference type="SUPFAM" id="SSF53474">
    <property type="entry name" value="alpha/beta-Hydrolases"/>
    <property type="match status" value="2"/>
</dbReference>
<protein>
    <submittedName>
        <fullName evidence="5">Class II poly(R)-hydroxyalkanoic acid synthase</fullName>
    </submittedName>
</protein>
<feature type="domain" description="AB hydrolase-1" evidence="3">
    <location>
        <begin position="550"/>
        <end position="703"/>
    </location>
</feature>
<evidence type="ECO:0000256" key="1">
    <source>
        <dbReference type="ARBA" id="ARBA00022679"/>
    </source>
</evidence>
<keyword evidence="6" id="KW-1185">Reference proteome</keyword>
<reference evidence="5 6" key="1">
    <citation type="submission" date="2023-07" db="EMBL/GenBank/DDBJ databases">
        <title>Sequencing the genomes of 1000 actinobacteria strains.</title>
        <authorList>
            <person name="Klenk H.-P."/>
        </authorList>
    </citation>
    <scope>NUCLEOTIDE SEQUENCE [LARGE SCALE GENOMIC DNA]</scope>
    <source>
        <strain evidence="5 6">GD13</strain>
    </source>
</reference>
<dbReference type="Pfam" id="PF07167">
    <property type="entry name" value="PhaC_N"/>
    <property type="match status" value="1"/>
</dbReference>
<accession>A0ABT9NJ74</accession>
<gene>
    <name evidence="5" type="ORF">J2S59_000258</name>
</gene>
<sequence length="825" mass="89948">MTSAVAATATLASELVKVSLGRSAITPDPRDRRFQDPAWATSPVYRRLGQSYLAACAAVEHVAEELDDAGQREAAERARLLGSLVTSALAPTNTLAGNPAALKRAIDTGGASVVRGSLNALEDLRRNGGMPSQVRRDSLQVGRDLAVTPGAVIQRDEHGEVLRYAPTTEQVRERPVLIIPPPIGRFYFLDLSPGRSFVEHALGHGLQTFLLSWRNPTPEHDDWSIDDYVGRIRSAVDAVCAETGSPDVNIMGFCAGGILTSLLLAHEAATGERRVHSASFGVTMLDFGEPMALTALTPDWMAGLSRRLAERKGVRTAESTGRAFTWLRPDDLVWNYWVNNYLMGQDPPEFDILSWNADGTNLPARLYGQFIEMVRENPLLRPNGMKVLDTPVDLSEVDVPAFVMGAVADHLTPWRTTYRTTQLLGGDTVYALSSAGHIASLVNPPGRPRMSYTIAPATPGESADDWQERATTHQGSWWEAWAEWLLERSGDETPAPTWYDPRRTPPLGRAPGRYVFEKSRSKVRRKRQDGDPVTHISREGLSYTVAGSGPPLLWITGYNAPSEILAPLVEEFTDRFTCITYDLRGCGRTELPPTSISTRSMAEDALDVIESAALGPVHVLGFSLGGMIAQELALLAPDRVRALVLASSTPGGMKTEHASTPTTTVMELLRTAQRFNLWHFAPVVGTTQAWAAGTHDAAARLPQVQAPTLVVHGQEDRLLRVGHAERLAALIPDAELVTLPDAGHVFFLDGPEGMDHIATWLDEHRDQEPGTPAPPDPPRTWSEEAVHQLRVQAMPGLRVGQAFAHRAGQLASLAPRVLPRPRRGS</sequence>
<dbReference type="Pfam" id="PF00561">
    <property type="entry name" value="Abhydrolase_1"/>
    <property type="match status" value="1"/>
</dbReference>
<dbReference type="PANTHER" id="PTHR36837">
    <property type="entry name" value="POLY(3-HYDROXYALKANOATE) POLYMERASE SUBUNIT PHAC"/>
    <property type="match status" value="1"/>
</dbReference>
<evidence type="ECO:0000313" key="6">
    <source>
        <dbReference type="Proteomes" id="UP001240447"/>
    </source>
</evidence>
<evidence type="ECO:0000259" key="4">
    <source>
        <dbReference type="Pfam" id="PF07167"/>
    </source>
</evidence>
<dbReference type="InterPro" id="IPR029058">
    <property type="entry name" value="AB_hydrolase_fold"/>
</dbReference>
<evidence type="ECO:0000256" key="2">
    <source>
        <dbReference type="ARBA" id="ARBA00023315"/>
    </source>
</evidence>
<dbReference type="InterPro" id="IPR010941">
    <property type="entry name" value="PhaC_N"/>
</dbReference>
<keyword evidence="2" id="KW-0012">Acyltransferase</keyword>
<keyword evidence="1" id="KW-0808">Transferase</keyword>
<name>A0ABT9NJ74_9ACTN</name>
<feature type="domain" description="Poly-beta-hydroxybutyrate polymerase N-terminal" evidence="4">
    <location>
        <begin position="30"/>
        <end position="200"/>
    </location>
</feature>
<dbReference type="EMBL" id="JAUSQM010000001">
    <property type="protein sequence ID" value="MDP9820449.1"/>
    <property type="molecule type" value="Genomic_DNA"/>
</dbReference>